<dbReference type="AlphaFoldDB" id="A0A177DZ66"/>
<dbReference type="VEuPathDB" id="FungiDB:CC77DRAFT_295161"/>
<dbReference type="KEGG" id="aalt:CC77DRAFT_295161"/>
<gene>
    <name evidence="1" type="ORF">CC77DRAFT_295161</name>
</gene>
<dbReference type="GO" id="GO:0005829">
    <property type="term" value="C:cytosol"/>
    <property type="evidence" value="ECO:0007669"/>
    <property type="project" value="TreeGrafter"/>
</dbReference>
<dbReference type="EMBL" id="KV441470">
    <property type="protein sequence ID" value="OAG24957.1"/>
    <property type="molecule type" value="Genomic_DNA"/>
</dbReference>
<protein>
    <submittedName>
        <fullName evidence="1">Putative lysine decarboxylase</fullName>
    </submittedName>
</protein>
<dbReference type="RefSeq" id="XP_018390378.1">
    <property type="nucleotide sequence ID" value="XM_018531094.1"/>
</dbReference>
<evidence type="ECO:0000313" key="2">
    <source>
        <dbReference type="Proteomes" id="UP000077248"/>
    </source>
</evidence>
<keyword evidence="2" id="KW-1185">Reference proteome</keyword>
<dbReference type="Pfam" id="PF03641">
    <property type="entry name" value="Lysine_decarbox"/>
    <property type="match status" value="1"/>
</dbReference>
<dbReference type="GO" id="GO:0016799">
    <property type="term" value="F:hydrolase activity, hydrolyzing N-glycosyl compounds"/>
    <property type="evidence" value="ECO:0007669"/>
    <property type="project" value="TreeGrafter"/>
</dbReference>
<dbReference type="Proteomes" id="UP000077248">
    <property type="component" value="Unassembled WGS sequence"/>
</dbReference>
<dbReference type="PANTHER" id="PTHR31223:SF70">
    <property type="entry name" value="LOG FAMILY PROTEIN YJL055W"/>
    <property type="match status" value="1"/>
</dbReference>
<dbReference type="PANTHER" id="PTHR31223">
    <property type="entry name" value="LOG FAMILY PROTEIN YJL055W"/>
    <property type="match status" value="1"/>
</dbReference>
<dbReference type="InterPro" id="IPR031100">
    <property type="entry name" value="LOG_fam"/>
</dbReference>
<evidence type="ECO:0000313" key="1">
    <source>
        <dbReference type="EMBL" id="OAG24957.1"/>
    </source>
</evidence>
<name>A0A177DZ66_ALTAL</name>
<sequence length="546" mass="60759">MAAGRKERKSVAVFLAANTGNDIRYEKLIHHVAAMFAKNGWNLVYGGSARGLMGTLGKAASALGVDVHGVKPRPFLKYEETGELPTFGHHELVDDLYTQKKRIAELTDAFIILPGGFGTLEEYTAVRMWSKLGVWRRPIVLLNFEGFYTPLLDWITKAKSLDFVSENSVAVVSVVNSVGEIDALLSNPATVVENDDHFDWSVLVPGHVDSWQSDFEKSLVDIADQVSLQHSLTVHWSTWHTWDYYTRVNPGVTEANVRIWKDIAPFSTCVGMTYQVAKNLGAALRAAPSLARGLERLRTVACPASADSTQPYHCVTGVFMDSYCIVIDPVFSVKAFTVPYNGSFETLPYITTSGRTQQRCFRYFARPSGDKVLTMEKVGSVDAAVQFSDIDHNTALQQISMRAARNTRIGSKVPSKKVVVVRSLMDEKPTKIASTPLNAEFVVTACRVQIDFGERILTMQIPSNDWLFKPENKRYLLRLQHSPMYTPVNDAVLNLVIALKSLSNDGIALDQLLLMGEIGERLGLARGEILRIADSLWPEKHHVHYP</sequence>
<reference evidence="1 2" key="1">
    <citation type="submission" date="2016-05" db="EMBL/GenBank/DDBJ databases">
        <title>Comparative analysis of secretome profiles of manganese(II)-oxidizing ascomycete fungi.</title>
        <authorList>
            <consortium name="DOE Joint Genome Institute"/>
            <person name="Zeiner C.A."/>
            <person name="Purvine S.O."/>
            <person name="Zink E.M."/>
            <person name="Wu S."/>
            <person name="Pasa-Tolic L."/>
            <person name="Chaput D.L."/>
            <person name="Haridas S."/>
            <person name="Grigoriev I.V."/>
            <person name="Santelli C.M."/>
            <person name="Hansel C.M."/>
        </authorList>
    </citation>
    <scope>NUCLEOTIDE SEQUENCE [LARGE SCALE GENOMIC DNA]</scope>
    <source>
        <strain evidence="1 2">SRC1lrK2f</strain>
    </source>
</reference>
<organism evidence="1 2">
    <name type="scientific">Alternaria alternata</name>
    <name type="common">Alternaria rot fungus</name>
    <name type="synonym">Torula alternata</name>
    <dbReference type="NCBI Taxonomy" id="5599"/>
    <lineage>
        <taxon>Eukaryota</taxon>
        <taxon>Fungi</taxon>
        <taxon>Dikarya</taxon>
        <taxon>Ascomycota</taxon>
        <taxon>Pezizomycotina</taxon>
        <taxon>Dothideomycetes</taxon>
        <taxon>Pleosporomycetidae</taxon>
        <taxon>Pleosporales</taxon>
        <taxon>Pleosporineae</taxon>
        <taxon>Pleosporaceae</taxon>
        <taxon>Alternaria</taxon>
        <taxon>Alternaria sect. Alternaria</taxon>
        <taxon>Alternaria alternata complex</taxon>
    </lineage>
</organism>
<dbReference type="GeneID" id="29116688"/>
<dbReference type="GO" id="GO:0009691">
    <property type="term" value="P:cytokinin biosynthetic process"/>
    <property type="evidence" value="ECO:0007669"/>
    <property type="project" value="InterPro"/>
</dbReference>
<dbReference type="OMA" id="SDIDHNT"/>
<dbReference type="Gene3D" id="3.40.50.450">
    <property type="match status" value="1"/>
</dbReference>
<dbReference type="SUPFAM" id="SSF102405">
    <property type="entry name" value="MCP/YpsA-like"/>
    <property type="match status" value="1"/>
</dbReference>
<accession>A0A177DZ66</accession>
<dbReference type="NCBIfam" id="TIGR00730">
    <property type="entry name" value="Rossman fold protein, TIGR00730 family"/>
    <property type="match status" value="1"/>
</dbReference>
<dbReference type="InterPro" id="IPR005269">
    <property type="entry name" value="LOG"/>
</dbReference>
<proteinExistence type="predicted"/>